<sequence>MKKISDIVEEGIRKMPFIEEAMTANLINYSSLARLLQPYVSKVLMKDATEASILMALKRRSTMGVNALNLNPKNFREHIGDIFVRSGLSTFTYANSPTLTENQTRLLHEVQSLPDTYCSFTQGMYERTLIVSENIVGRVKRIFEKETYVTGNSQLSSATVMLKASNVRAYGLYYYIFKMIAWYGITVIEVISTSNEFSIVVEQKNINDAFSVLMKIKMDEGGL</sequence>
<dbReference type="Proteomes" id="UP000192472">
    <property type="component" value="Unassembled WGS sequence"/>
</dbReference>
<accession>A0A1W2G8Z4</accession>
<organism evidence="1 2">
    <name type="scientific">Reichenbachiella faecimaris</name>
    <dbReference type="NCBI Taxonomy" id="692418"/>
    <lineage>
        <taxon>Bacteria</taxon>
        <taxon>Pseudomonadati</taxon>
        <taxon>Bacteroidota</taxon>
        <taxon>Cytophagia</taxon>
        <taxon>Cytophagales</taxon>
        <taxon>Reichenbachiellaceae</taxon>
        <taxon>Reichenbachiella</taxon>
    </lineage>
</organism>
<evidence type="ECO:0000313" key="1">
    <source>
        <dbReference type="EMBL" id="SMD33155.1"/>
    </source>
</evidence>
<dbReference type="OrthoDB" id="368469at2"/>
<dbReference type="RefSeq" id="WP_084371829.1">
    <property type="nucleotide sequence ID" value="NZ_FWYF01000001.1"/>
</dbReference>
<dbReference type="AlphaFoldDB" id="A0A1W2G8Z4"/>
<reference evidence="1 2" key="1">
    <citation type="submission" date="2017-04" db="EMBL/GenBank/DDBJ databases">
        <authorList>
            <person name="Afonso C.L."/>
            <person name="Miller P.J."/>
            <person name="Scott M.A."/>
            <person name="Spackman E."/>
            <person name="Goraichik I."/>
            <person name="Dimitrov K.M."/>
            <person name="Suarez D.L."/>
            <person name="Swayne D.E."/>
        </authorList>
    </citation>
    <scope>NUCLEOTIDE SEQUENCE [LARGE SCALE GENOMIC DNA]</scope>
    <source>
        <strain evidence="1 2">DSM 26133</strain>
    </source>
</reference>
<protein>
    <recommendedName>
        <fullName evidence="3">Aspartate kinase</fullName>
    </recommendedName>
</protein>
<name>A0A1W2G8Z4_REIFA</name>
<dbReference type="EMBL" id="FWYF01000001">
    <property type="protein sequence ID" value="SMD33155.1"/>
    <property type="molecule type" value="Genomic_DNA"/>
</dbReference>
<proteinExistence type="predicted"/>
<evidence type="ECO:0008006" key="3">
    <source>
        <dbReference type="Google" id="ProtNLM"/>
    </source>
</evidence>
<keyword evidence="2" id="KW-1185">Reference proteome</keyword>
<dbReference type="STRING" id="692418.SAMN04488029_1520"/>
<evidence type="ECO:0000313" key="2">
    <source>
        <dbReference type="Proteomes" id="UP000192472"/>
    </source>
</evidence>
<gene>
    <name evidence="1" type="ORF">SAMN04488029_1520</name>
</gene>